<name>A0A9Q1ARE4_9SAUR</name>
<feature type="compositionally biased region" description="Low complexity" evidence="1">
    <location>
        <begin position="281"/>
        <end position="293"/>
    </location>
</feature>
<sequence length="304" mass="32891">MERDPEPALNLGWAALVLLFAASLLTVSGWLLQLARGLWRRARGRRPEEAPRGKAGAAGEGGVGGLWRSLLRLASARDGGGGGSEAAGARALLASLFAFRAFRENWQRAWLRALNEQARRHGSSVQITFEESLQQLPAVNISRVTCTDQSERRMLLWCHLSAEAVQFPVSVTQQSPVAVSMDTYQVTLAVVHAQLEIHLEEIQDGGLLVSWAFLDRPDLSLTVVPRLQLREENDGKVDLSTIKELLADSVISTQPAMMVNLRACVAGRECDSWQQGPTGPAFQSSSSCSAQAAHPKPAGTSSGF</sequence>
<dbReference type="PANTHER" id="PTHR21119">
    <property type="entry name" value="C2 DOMAIN-CONTAINING PROTEIN"/>
    <property type="match status" value="1"/>
</dbReference>
<evidence type="ECO:0000259" key="3">
    <source>
        <dbReference type="Pfam" id="PF18696"/>
    </source>
</evidence>
<dbReference type="GO" id="GO:0035774">
    <property type="term" value="P:positive regulation of insulin secretion involved in cellular response to glucose stimulus"/>
    <property type="evidence" value="ECO:0007669"/>
    <property type="project" value="TreeGrafter"/>
</dbReference>
<dbReference type="CDD" id="cd21683">
    <property type="entry name" value="SMP_C2CD2L"/>
    <property type="match status" value="1"/>
</dbReference>
<protein>
    <recommendedName>
        <fullName evidence="3">Synaptotagmin-like mitochondrial and lipid-binding domain-containing protein</fullName>
    </recommendedName>
</protein>
<dbReference type="AlphaFoldDB" id="A0A9Q1ARE4"/>
<organism evidence="4 5">
    <name type="scientific">Phrynocephalus forsythii</name>
    <dbReference type="NCBI Taxonomy" id="171643"/>
    <lineage>
        <taxon>Eukaryota</taxon>
        <taxon>Metazoa</taxon>
        <taxon>Chordata</taxon>
        <taxon>Craniata</taxon>
        <taxon>Vertebrata</taxon>
        <taxon>Euteleostomi</taxon>
        <taxon>Lepidosauria</taxon>
        <taxon>Squamata</taxon>
        <taxon>Bifurcata</taxon>
        <taxon>Unidentata</taxon>
        <taxon>Episquamata</taxon>
        <taxon>Toxicofera</taxon>
        <taxon>Iguania</taxon>
        <taxon>Acrodonta</taxon>
        <taxon>Agamidae</taxon>
        <taxon>Agaminae</taxon>
        <taxon>Phrynocephalus</taxon>
    </lineage>
</organism>
<dbReference type="EMBL" id="JAPFRF010000022">
    <property type="protein sequence ID" value="KAJ7305297.1"/>
    <property type="molecule type" value="Genomic_DNA"/>
</dbReference>
<proteinExistence type="predicted"/>
<dbReference type="InterPro" id="IPR039934">
    <property type="entry name" value="C2CD2/C2CD2L"/>
</dbReference>
<dbReference type="PANTHER" id="PTHR21119:SF8">
    <property type="entry name" value="PHOSPHOLIPID TRANSFER PROTEIN C2CD2L"/>
    <property type="match status" value="1"/>
</dbReference>
<keyword evidence="2" id="KW-0472">Membrane</keyword>
<dbReference type="InterPro" id="IPR040885">
    <property type="entry name" value="SMP_C2CD2L"/>
</dbReference>
<dbReference type="GO" id="GO:0098592">
    <property type="term" value="C:cytoplasmic side of apical plasma membrane"/>
    <property type="evidence" value="ECO:0007669"/>
    <property type="project" value="TreeGrafter"/>
</dbReference>
<dbReference type="Proteomes" id="UP001142489">
    <property type="component" value="Unassembled WGS sequence"/>
</dbReference>
<dbReference type="Pfam" id="PF18696">
    <property type="entry name" value="SMP_C2CD2L"/>
    <property type="match status" value="1"/>
</dbReference>
<dbReference type="GO" id="GO:0008526">
    <property type="term" value="F:phosphatidylinositol transfer activity"/>
    <property type="evidence" value="ECO:0007669"/>
    <property type="project" value="TreeGrafter"/>
</dbReference>
<feature type="region of interest" description="Disordered" evidence="1">
    <location>
        <begin position="275"/>
        <end position="304"/>
    </location>
</feature>
<evidence type="ECO:0000313" key="4">
    <source>
        <dbReference type="EMBL" id="KAJ7305297.1"/>
    </source>
</evidence>
<gene>
    <name evidence="4" type="ORF">JRQ81_011215</name>
</gene>
<dbReference type="OrthoDB" id="9942148at2759"/>
<evidence type="ECO:0000256" key="2">
    <source>
        <dbReference type="SAM" id="Phobius"/>
    </source>
</evidence>
<accession>A0A9Q1ARE4</accession>
<feature type="domain" description="Synaptotagmin-like mitochondrial and lipid-binding" evidence="3">
    <location>
        <begin position="106"/>
        <end position="257"/>
    </location>
</feature>
<comment type="caution">
    <text evidence="4">The sequence shown here is derived from an EMBL/GenBank/DDBJ whole genome shotgun (WGS) entry which is preliminary data.</text>
</comment>
<feature type="transmembrane region" description="Helical" evidence="2">
    <location>
        <begin position="12"/>
        <end position="35"/>
    </location>
</feature>
<reference evidence="4" key="1">
    <citation type="journal article" date="2023" name="DNA Res.">
        <title>Chromosome-level genome assembly of Phrynocephalus forsythii using third-generation DNA sequencing and Hi-C analysis.</title>
        <authorList>
            <person name="Qi Y."/>
            <person name="Zhao W."/>
            <person name="Zhao Y."/>
            <person name="Niu C."/>
            <person name="Cao S."/>
            <person name="Zhang Y."/>
        </authorList>
    </citation>
    <scope>NUCLEOTIDE SEQUENCE</scope>
    <source>
        <tissue evidence="4">Muscle</tissue>
    </source>
</reference>
<evidence type="ECO:0000313" key="5">
    <source>
        <dbReference type="Proteomes" id="UP001142489"/>
    </source>
</evidence>
<evidence type="ECO:0000256" key="1">
    <source>
        <dbReference type="SAM" id="MobiDB-lite"/>
    </source>
</evidence>
<keyword evidence="5" id="KW-1185">Reference proteome</keyword>
<keyword evidence="2" id="KW-0812">Transmembrane</keyword>
<dbReference type="GO" id="GO:0035091">
    <property type="term" value="F:phosphatidylinositol binding"/>
    <property type="evidence" value="ECO:0007669"/>
    <property type="project" value="TreeGrafter"/>
</dbReference>
<keyword evidence="2" id="KW-1133">Transmembrane helix</keyword>